<comment type="subcellular location">
    <subcellularLocation>
        <location evidence="1">Membrane</location>
        <topology evidence="1">Multi-pass membrane protein</topology>
    </subcellularLocation>
</comment>
<feature type="transmembrane region" description="Helical" evidence="6">
    <location>
        <begin position="86"/>
        <end position="107"/>
    </location>
</feature>
<evidence type="ECO:0000256" key="2">
    <source>
        <dbReference type="ARBA" id="ARBA00022448"/>
    </source>
</evidence>
<evidence type="ECO:0000256" key="3">
    <source>
        <dbReference type="ARBA" id="ARBA00022692"/>
    </source>
</evidence>
<dbReference type="InterPro" id="IPR011701">
    <property type="entry name" value="MFS"/>
</dbReference>
<dbReference type="GO" id="GO:0016020">
    <property type="term" value="C:membrane"/>
    <property type="evidence" value="ECO:0007669"/>
    <property type="project" value="UniProtKB-SubCell"/>
</dbReference>
<evidence type="ECO:0000256" key="5">
    <source>
        <dbReference type="ARBA" id="ARBA00023136"/>
    </source>
</evidence>
<feature type="transmembrane region" description="Helical" evidence="6">
    <location>
        <begin position="113"/>
        <end position="133"/>
    </location>
</feature>
<dbReference type="AlphaFoldDB" id="A0A4R2T2Y4"/>
<dbReference type="InterPro" id="IPR036259">
    <property type="entry name" value="MFS_trans_sf"/>
</dbReference>
<dbReference type="PANTHER" id="PTHR42718:SF9">
    <property type="entry name" value="MAJOR FACILITATOR SUPERFAMILY MULTIDRUG TRANSPORTER MFSC"/>
    <property type="match status" value="1"/>
</dbReference>
<feature type="domain" description="Major facilitator superfamily (MFS) profile" evidence="7">
    <location>
        <begin position="18"/>
        <end position="461"/>
    </location>
</feature>
<protein>
    <submittedName>
        <fullName evidence="8">DHA2 family lincomycin resistance protein-like MFS transporter</fullName>
    </submittedName>
</protein>
<sequence>MNQPHYFSQQSDFPTKTVVAALFITAFLGYLNETLLNVALSTLMTEFTVSKQDIQWLATGFLLVMGAFSPLTAAVLQWFKTKTMTLLTLGIFLLGSLICAAAVNFPMLLGGRLIQALAAALSMPLLINAILVIFPPQQRGRAMSLVAVIFTVAPAIGPTLSGVIVDQLGWRYLFLATVPLVLAAMLMIVLTLKHNLMEITRPPIDSLSALLSILGFGGLVYAASQFAELPPVVFATLLAISIGLIALFVRRQYRLKTPLLDLSVLGVKQFRYAIIILFIAYFLFLGLELLLPMYSQQVLLLSATITGLVLLPASIAEAAFAPIFGVILDKKGGRPILLLGAAIMAGSMAGLWWLIGAETSPYWLAAVFALFAVSVSAAVTGETHGLNHLSTTQNPHGTAIIGMLMPIAGALGVAFFIGITQLGEQLSAADPQSAMLNGFKLAVGLGAILTLTAFFSAMKIHTEYKLDKPHNHH</sequence>
<dbReference type="PANTHER" id="PTHR42718">
    <property type="entry name" value="MAJOR FACILITATOR SUPERFAMILY MULTIDRUG TRANSPORTER MFSC"/>
    <property type="match status" value="1"/>
</dbReference>
<dbReference type="Gene3D" id="1.20.1250.20">
    <property type="entry name" value="MFS general substrate transporter like domains"/>
    <property type="match status" value="2"/>
</dbReference>
<feature type="transmembrane region" description="Helical" evidence="6">
    <location>
        <begin position="270"/>
        <end position="294"/>
    </location>
</feature>
<evidence type="ECO:0000256" key="4">
    <source>
        <dbReference type="ARBA" id="ARBA00022989"/>
    </source>
</evidence>
<feature type="transmembrane region" description="Helical" evidence="6">
    <location>
        <begin position="439"/>
        <end position="458"/>
    </location>
</feature>
<keyword evidence="4 6" id="KW-1133">Transmembrane helix</keyword>
<evidence type="ECO:0000256" key="1">
    <source>
        <dbReference type="ARBA" id="ARBA00004141"/>
    </source>
</evidence>
<feature type="transmembrane region" description="Helical" evidence="6">
    <location>
        <begin position="204"/>
        <end position="223"/>
    </location>
</feature>
<evidence type="ECO:0000313" key="9">
    <source>
        <dbReference type="Proteomes" id="UP000295763"/>
    </source>
</evidence>
<feature type="transmembrane region" description="Helical" evidence="6">
    <location>
        <begin position="361"/>
        <end position="379"/>
    </location>
</feature>
<dbReference type="PROSITE" id="PS50850">
    <property type="entry name" value="MFS"/>
    <property type="match status" value="1"/>
</dbReference>
<feature type="transmembrane region" description="Helical" evidence="6">
    <location>
        <begin position="21"/>
        <end position="44"/>
    </location>
</feature>
<dbReference type="Proteomes" id="UP000295763">
    <property type="component" value="Unassembled WGS sequence"/>
</dbReference>
<dbReference type="SUPFAM" id="SSF103473">
    <property type="entry name" value="MFS general substrate transporter"/>
    <property type="match status" value="1"/>
</dbReference>
<evidence type="ECO:0000256" key="6">
    <source>
        <dbReference type="SAM" id="Phobius"/>
    </source>
</evidence>
<comment type="caution">
    <text evidence="8">The sequence shown here is derived from an EMBL/GenBank/DDBJ whole genome shotgun (WGS) entry which is preliminary data.</text>
</comment>
<dbReference type="GO" id="GO:0022857">
    <property type="term" value="F:transmembrane transporter activity"/>
    <property type="evidence" value="ECO:0007669"/>
    <property type="project" value="InterPro"/>
</dbReference>
<dbReference type="Pfam" id="PF07690">
    <property type="entry name" value="MFS_1"/>
    <property type="match status" value="1"/>
</dbReference>
<keyword evidence="3 6" id="KW-0812">Transmembrane</keyword>
<feature type="transmembrane region" description="Helical" evidence="6">
    <location>
        <begin position="170"/>
        <end position="192"/>
    </location>
</feature>
<dbReference type="PRINTS" id="PR01036">
    <property type="entry name" value="TCRTETB"/>
</dbReference>
<proteinExistence type="predicted"/>
<reference evidence="8 9" key="1">
    <citation type="submission" date="2019-03" db="EMBL/GenBank/DDBJ databases">
        <title>Genomic Encyclopedia of Type Strains, Phase IV (KMG-IV): sequencing the most valuable type-strain genomes for metagenomic binning, comparative biology and taxonomic classification.</title>
        <authorList>
            <person name="Goeker M."/>
        </authorList>
    </citation>
    <scope>NUCLEOTIDE SEQUENCE [LARGE SCALE GENOMIC DNA]</scope>
    <source>
        <strain evidence="8 9">DSM 28404</strain>
    </source>
</reference>
<name>A0A4R2T2Y4_9PAST</name>
<dbReference type="InterPro" id="IPR020846">
    <property type="entry name" value="MFS_dom"/>
</dbReference>
<feature type="transmembrane region" description="Helical" evidence="6">
    <location>
        <begin position="229"/>
        <end position="249"/>
    </location>
</feature>
<organism evidence="8 9">
    <name type="scientific">Cricetibacter osteomyelitidis</name>
    <dbReference type="NCBI Taxonomy" id="1521931"/>
    <lineage>
        <taxon>Bacteria</taxon>
        <taxon>Pseudomonadati</taxon>
        <taxon>Pseudomonadota</taxon>
        <taxon>Gammaproteobacteria</taxon>
        <taxon>Pasteurellales</taxon>
        <taxon>Pasteurellaceae</taxon>
        <taxon>Cricetibacter</taxon>
    </lineage>
</organism>
<feature type="transmembrane region" description="Helical" evidence="6">
    <location>
        <begin position="336"/>
        <end position="355"/>
    </location>
</feature>
<feature type="transmembrane region" description="Helical" evidence="6">
    <location>
        <begin position="145"/>
        <end position="164"/>
    </location>
</feature>
<feature type="transmembrane region" description="Helical" evidence="6">
    <location>
        <begin position="399"/>
        <end position="419"/>
    </location>
</feature>
<evidence type="ECO:0000259" key="7">
    <source>
        <dbReference type="PROSITE" id="PS50850"/>
    </source>
</evidence>
<feature type="transmembrane region" description="Helical" evidence="6">
    <location>
        <begin position="56"/>
        <end position="79"/>
    </location>
</feature>
<evidence type="ECO:0000313" key="8">
    <source>
        <dbReference type="EMBL" id="TCP97307.1"/>
    </source>
</evidence>
<dbReference type="OrthoDB" id="9812221at2"/>
<keyword evidence="5 6" id="KW-0472">Membrane</keyword>
<keyword evidence="9" id="KW-1185">Reference proteome</keyword>
<dbReference type="EMBL" id="SLYB01000002">
    <property type="protein sequence ID" value="TCP97307.1"/>
    <property type="molecule type" value="Genomic_DNA"/>
</dbReference>
<feature type="transmembrane region" description="Helical" evidence="6">
    <location>
        <begin position="300"/>
        <end position="324"/>
    </location>
</feature>
<keyword evidence="2" id="KW-0813">Transport</keyword>
<dbReference type="RefSeq" id="WP_131974746.1">
    <property type="nucleotide sequence ID" value="NZ_SLYB01000002.1"/>
</dbReference>
<gene>
    <name evidence="8" type="ORF">EDC44_102111</name>
</gene>
<accession>A0A4R2T2Y4</accession>